<comment type="caution">
    <text evidence="6">The sequence shown here is derived from an EMBL/GenBank/DDBJ whole genome shotgun (WGS) entry which is preliminary data.</text>
</comment>
<feature type="transmembrane region" description="Helical" evidence="5">
    <location>
        <begin position="12"/>
        <end position="32"/>
    </location>
</feature>
<feature type="transmembrane region" description="Helical" evidence="5">
    <location>
        <begin position="52"/>
        <end position="75"/>
    </location>
</feature>
<dbReference type="Proteomes" id="UP000593566">
    <property type="component" value="Unassembled WGS sequence"/>
</dbReference>
<comment type="subcellular location">
    <subcellularLocation>
        <location evidence="1">Endomembrane system</location>
        <topology evidence="1">Multi-pass membrane protein</topology>
    </subcellularLocation>
</comment>
<keyword evidence="7" id="KW-1185">Reference proteome</keyword>
<dbReference type="EMBL" id="JACCJB010000005">
    <property type="protein sequence ID" value="KAF6227462.1"/>
    <property type="molecule type" value="Genomic_DNA"/>
</dbReference>
<dbReference type="AlphaFoldDB" id="A0A8H6CPY4"/>
<proteinExistence type="predicted"/>
<gene>
    <name evidence="6" type="ORF">HO133_008906</name>
</gene>
<dbReference type="GeneID" id="59337301"/>
<keyword evidence="4 5" id="KW-0472">Membrane</keyword>
<evidence type="ECO:0000313" key="7">
    <source>
        <dbReference type="Proteomes" id="UP000593566"/>
    </source>
</evidence>
<name>A0A8H6CPY4_9LECA</name>
<dbReference type="Pfam" id="PF04750">
    <property type="entry name" value="Far-17a_AIG1"/>
    <property type="match status" value="1"/>
</dbReference>
<evidence type="ECO:0000256" key="4">
    <source>
        <dbReference type="ARBA" id="ARBA00023136"/>
    </source>
</evidence>
<keyword evidence="2 5" id="KW-0812">Transmembrane</keyword>
<evidence type="ECO:0000313" key="6">
    <source>
        <dbReference type="EMBL" id="KAF6227462.1"/>
    </source>
</evidence>
<feature type="transmembrane region" description="Helical" evidence="5">
    <location>
        <begin position="150"/>
        <end position="169"/>
    </location>
</feature>
<evidence type="ECO:0000256" key="3">
    <source>
        <dbReference type="ARBA" id="ARBA00022989"/>
    </source>
</evidence>
<dbReference type="RefSeq" id="XP_037155770.1">
    <property type="nucleotide sequence ID" value="XM_037299769.1"/>
</dbReference>
<evidence type="ECO:0000256" key="1">
    <source>
        <dbReference type="ARBA" id="ARBA00004127"/>
    </source>
</evidence>
<protein>
    <submittedName>
        <fullName evidence="6">Uncharacterized protein</fullName>
    </submittedName>
</protein>
<evidence type="ECO:0000256" key="5">
    <source>
        <dbReference type="SAM" id="Phobius"/>
    </source>
</evidence>
<evidence type="ECO:0000256" key="2">
    <source>
        <dbReference type="ARBA" id="ARBA00022692"/>
    </source>
</evidence>
<keyword evidence="3 5" id="KW-1133">Transmembrane helix</keyword>
<accession>A0A8H6CPY4</accession>
<dbReference type="PANTHER" id="PTHR10989">
    <property type="entry name" value="ANDROGEN-INDUCED PROTEIN 1-RELATED"/>
    <property type="match status" value="1"/>
</dbReference>
<sequence>MSEKHPLQRLSSPAPISLSALIHIIGLSSFFYSFKYLSDNPNPINDSYGWHFQFLTIIGLALAVLTFSTGALADLSSSPTLFRLKNTLSICTTPLEVLISILYWTLRTVDKSLVIPDWAQLPLLADLSFHAIPSILLTADLLLFSPPWTVSTTQAFALSSAIAFLYWPWVETCAQHNGFYPYPIFDMVGTKGRVGLFTMSALVMTGSTVMLKALYETINGKEKETVEREGHGTPLDESNLPEAASGMAKQVGWMAKGMVTDREEPGALDEGSIPEAAGGMARQVDYMAKGMRD</sequence>
<reference evidence="6 7" key="1">
    <citation type="journal article" date="2020" name="Genomics">
        <title>Complete, high-quality genomes from long-read metagenomic sequencing of two wolf lichen thalli reveals enigmatic genome architecture.</title>
        <authorList>
            <person name="McKenzie S.K."/>
            <person name="Walston R.F."/>
            <person name="Allen J.L."/>
        </authorList>
    </citation>
    <scope>NUCLEOTIDE SEQUENCE [LARGE SCALE GENOMIC DNA]</scope>
    <source>
        <strain evidence="6">WasteWater1</strain>
    </source>
</reference>
<dbReference type="GO" id="GO:0012505">
    <property type="term" value="C:endomembrane system"/>
    <property type="evidence" value="ECO:0007669"/>
    <property type="project" value="UniProtKB-SubCell"/>
</dbReference>
<dbReference type="InterPro" id="IPR006838">
    <property type="entry name" value="ADTRP_AIG1"/>
</dbReference>
<organism evidence="6 7">
    <name type="scientific">Letharia lupina</name>
    <dbReference type="NCBI Taxonomy" id="560253"/>
    <lineage>
        <taxon>Eukaryota</taxon>
        <taxon>Fungi</taxon>
        <taxon>Dikarya</taxon>
        <taxon>Ascomycota</taxon>
        <taxon>Pezizomycotina</taxon>
        <taxon>Lecanoromycetes</taxon>
        <taxon>OSLEUM clade</taxon>
        <taxon>Lecanoromycetidae</taxon>
        <taxon>Lecanorales</taxon>
        <taxon>Lecanorineae</taxon>
        <taxon>Parmeliaceae</taxon>
        <taxon>Letharia</taxon>
    </lineage>
</organism>
<feature type="transmembrane region" description="Helical" evidence="5">
    <location>
        <begin position="87"/>
        <end position="106"/>
    </location>
</feature>
<dbReference type="PANTHER" id="PTHR10989:SF16">
    <property type="entry name" value="AT02829P-RELATED"/>
    <property type="match status" value="1"/>
</dbReference>
<dbReference type="GO" id="GO:0016020">
    <property type="term" value="C:membrane"/>
    <property type="evidence" value="ECO:0007669"/>
    <property type="project" value="InterPro"/>
</dbReference>